<gene>
    <name evidence="1" type="ORF">UFOVP426_29</name>
</gene>
<accession>A0A6J5M6G9</accession>
<proteinExistence type="predicted"/>
<evidence type="ECO:0000313" key="1">
    <source>
        <dbReference type="EMBL" id="CAB4141732.1"/>
    </source>
</evidence>
<sequence length="76" mass="9161">MTHKQKAEELVNKFYNIVYLDIDYEKAKYSALIAVNQLIEYQDYFMDYVRMDLPSNVVAGLPYKYWDKVKKEIELL</sequence>
<protein>
    <submittedName>
        <fullName evidence="1">Uncharacterized protein</fullName>
    </submittedName>
</protein>
<name>A0A6J5M6G9_9CAUD</name>
<dbReference type="EMBL" id="LR796396">
    <property type="protein sequence ID" value="CAB4141732.1"/>
    <property type="molecule type" value="Genomic_DNA"/>
</dbReference>
<organism evidence="1">
    <name type="scientific">uncultured Caudovirales phage</name>
    <dbReference type="NCBI Taxonomy" id="2100421"/>
    <lineage>
        <taxon>Viruses</taxon>
        <taxon>Duplodnaviria</taxon>
        <taxon>Heunggongvirae</taxon>
        <taxon>Uroviricota</taxon>
        <taxon>Caudoviricetes</taxon>
        <taxon>Peduoviridae</taxon>
        <taxon>Maltschvirus</taxon>
        <taxon>Maltschvirus maltsch</taxon>
    </lineage>
</organism>
<reference evidence="1" key="1">
    <citation type="submission" date="2020-04" db="EMBL/GenBank/DDBJ databases">
        <authorList>
            <person name="Chiriac C."/>
            <person name="Salcher M."/>
            <person name="Ghai R."/>
            <person name="Kavagutti S V."/>
        </authorList>
    </citation>
    <scope>NUCLEOTIDE SEQUENCE</scope>
</reference>